<dbReference type="Gene3D" id="1.10.260.50">
    <property type="match status" value="1"/>
</dbReference>
<dbReference type="InterPro" id="IPR015421">
    <property type="entry name" value="PyrdxlP-dep_Trfase_major"/>
</dbReference>
<keyword evidence="5" id="KW-0479">Metal-binding</keyword>
<dbReference type="EMBL" id="KF900817">
    <property type="protein sequence ID" value="AIF07972.1"/>
    <property type="molecule type" value="Genomic_DNA"/>
</dbReference>
<dbReference type="FunFam" id="3.40.640.10:FF:000084">
    <property type="entry name" value="IscS-like cysteine desulfurase"/>
    <property type="match status" value="1"/>
</dbReference>
<name>A0A075H0D4_9ARCH</name>
<dbReference type="Gene3D" id="3.40.640.10">
    <property type="entry name" value="Type I PLP-dependent aspartate aminotransferase-like (Major domain)"/>
    <property type="match status" value="1"/>
</dbReference>
<evidence type="ECO:0000256" key="1">
    <source>
        <dbReference type="ARBA" id="ARBA00001933"/>
    </source>
</evidence>
<evidence type="ECO:0000256" key="9">
    <source>
        <dbReference type="RuleBase" id="RU004504"/>
    </source>
</evidence>
<accession>A0A075H0D4</accession>
<comment type="similarity">
    <text evidence="2">Belongs to the class-V pyridoxal-phosphate-dependent aminotransferase family. NifS/IscS subfamily.</text>
</comment>
<evidence type="ECO:0000256" key="7">
    <source>
        <dbReference type="ARBA" id="ARBA00023004"/>
    </source>
</evidence>
<evidence type="ECO:0000259" key="10">
    <source>
        <dbReference type="Pfam" id="PF00266"/>
    </source>
</evidence>
<keyword evidence="8" id="KW-0411">Iron-sulfur</keyword>
<dbReference type="GO" id="GO:0051536">
    <property type="term" value="F:iron-sulfur cluster binding"/>
    <property type="evidence" value="ECO:0007669"/>
    <property type="project" value="UniProtKB-KW"/>
</dbReference>
<keyword evidence="7" id="KW-0408">Iron</keyword>
<dbReference type="Gene3D" id="3.90.1150.10">
    <property type="entry name" value="Aspartate Aminotransferase, domain 1"/>
    <property type="match status" value="1"/>
</dbReference>
<dbReference type="GO" id="GO:0046872">
    <property type="term" value="F:metal ion binding"/>
    <property type="evidence" value="ECO:0007669"/>
    <property type="project" value="UniProtKB-KW"/>
</dbReference>
<comment type="cofactor">
    <cofactor evidence="1 9">
        <name>pyridoxal 5'-phosphate</name>
        <dbReference type="ChEBI" id="CHEBI:597326"/>
    </cofactor>
</comment>
<evidence type="ECO:0000313" key="11">
    <source>
        <dbReference type="EMBL" id="AIF07972.1"/>
    </source>
</evidence>
<evidence type="ECO:0000256" key="6">
    <source>
        <dbReference type="ARBA" id="ARBA00022898"/>
    </source>
</evidence>
<dbReference type="InterPro" id="IPR015422">
    <property type="entry name" value="PyrdxlP-dep_Trfase_small"/>
</dbReference>
<evidence type="ECO:0000256" key="8">
    <source>
        <dbReference type="ARBA" id="ARBA00023014"/>
    </source>
</evidence>
<evidence type="ECO:0000256" key="2">
    <source>
        <dbReference type="ARBA" id="ARBA00006490"/>
    </source>
</evidence>
<dbReference type="InterPro" id="IPR015424">
    <property type="entry name" value="PyrdxlP-dep_Trfase"/>
</dbReference>
<dbReference type="EC" id="2.8.1.7" evidence="3"/>
<feature type="domain" description="Aminotransferase class V" evidence="10">
    <location>
        <begin position="2"/>
        <end position="368"/>
    </location>
</feature>
<evidence type="ECO:0000256" key="5">
    <source>
        <dbReference type="ARBA" id="ARBA00022723"/>
    </source>
</evidence>
<organism evidence="11">
    <name type="scientific">uncultured marine thaumarchaeote KM3_26_A01</name>
    <dbReference type="NCBI Taxonomy" id="1456106"/>
    <lineage>
        <taxon>Archaea</taxon>
        <taxon>Nitrososphaerota</taxon>
        <taxon>environmental samples</taxon>
    </lineage>
</organism>
<dbReference type="GO" id="GO:0031071">
    <property type="term" value="F:cysteine desulfurase activity"/>
    <property type="evidence" value="ECO:0007669"/>
    <property type="project" value="UniProtKB-EC"/>
</dbReference>
<dbReference type="SUPFAM" id="SSF53383">
    <property type="entry name" value="PLP-dependent transferases"/>
    <property type="match status" value="1"/>
</dbReference>
<keyword evidence="6" id="KW-0663">Pyridoxal phosphate</keyword>
<sequence length="392" mass="42668">MIYLDNAASTAVHPEVVKAMSPYFDVQYGNPSSIHQFGRKAKNAIQKARKQVAALIGAEPDEILFTSGGTESNNTILYCGFKAKTSRGLVIGENHIITSTIEHEAILQPCQRITQNGFKVTYLPVDEHGSIDPNDITDSITEDTVLVSIMFANNEVGTIQPIKEISEICKKYQIPLHTDAVQAVGKIPINVKELGVDALSVSSHKINGPKGVGALFIKKGLPITPLISGGGQENGMRSGTENVASVVGFGKACEIAKERLNENISHFQTLHSTMLSKITKEIPHVKLNGHPEKRIFNNLHLTFMGVNGEDLIIKLDEHGIAASTGSACSVHTQKASHVLKAMGFNHEQITGSLRVSFGYMNTLNEVKQTVEVLKKVVAELRSVSPYKTKYNF</sequence>
<dbReference type="PROSITE" id="PS00595">
    <property type="entry name" value="AA_TRANSFER_CLASS_5"/>
    <property type="match status" value="1"/>
</dbReference>
<dbReference type="PANTHER" id="PTHR11601">
    <property type="entry name" value="CYSTEINE DESULFURYLASE FAMILY MEMBER"/>
    <property type="match status" value="1"/>
</dbReference>
<reference evidence="11" key="1">
    <citation type="journal article" date="2014" name="Genome Biol. Evol.">
        <title>Pangenome evidence for extensive interdomain horizontal transfer affecting lineage core and shell genes in uncultured planktonic thaumarchaeota and euryarchaeota.</title>
        <authorList>
            <person name="Deschamps P."/>
            <person name="Zivanovic Y."/>
            <person name="Moreira D."/>
            <person name="Rodriguez-Valera F."/>
            <person name="Lopez-Garcia P."/>
        </authorList>
    </citation>
    <scope>NUCLEOTIDE SEQUENCE</scope>
</reference>
<gene>
    <name evidence="11" type="primary">NFS1</name>
    <name evidence="11" type="synonym">iscS</name>
</gene>
<dbReference type="InterPro" id="IPR000192">
    <property type="entry name" value="Aminotrans_V_dom"/>
</dbReference>
<keyword evidence="4 11" id="KW-0808">Transferase</keyword>
<dbReference type="AlphaFoldDB" id="A0A075H0D4"/>
<dbReference type="NCBIfam" id="NF002806">
    <property type="entry name" value="PRK02948.1"/>
    <property type="match status" value="1"/>
</dbReference>
<dbReference type="InterPro" id="IPR020578">
    <property type="entry name" value="Aminotrans_V_PyrdxlP_BS"/>
</dbReference>
<dbReference type="PIRSF" id="PIRSF005572">
    <property type="entry name" value="NifS"/>
    <property type="match status" value="1"/>
</dbReference>
<protein>
    <recommendedName>
        <fullName evidence="3">cysteine desulfurase</fullName>
        <ecNumber evidence="3">2.8.1.7</ecNumber>
    </recommendedName>
</protein>
<dbReference type="InterPro" id="IPR016454">
    <property type="entry name" value="Cysteine_dSase"/>
</dbReference>
<evidence type="ECO:0000256" key="3">
    <source>
        <dbReference type="ARBA" id="ARBA00012239"/>
    </source>
</evidence>
<dbReference type="Pfam" id="PF00266">
    <property type="entry name" value="Aminotran_5"/>
    <property type="match status" value="1"/>
</dbReference>
<evidence type="ECO:0000256" key="4">
    <source>
        <dbReference type="ARBA" id="ARBA00022679"/>
    </source>
</evidence>
<proteinExistence type="inferred from homology"/>
<dbReference type="PANTHER" id="PTHR11601:SF34">
    <property type="entry name" value="CYSTEINE DESULFURASE"/>
    <property type="match status" value="1"/>
</dbReference>